<sequence>MNTPTPNTPSTSRGGGKPPMSGIRTVGPNELFAKSAPNPTRRTNMVSRIRQDKSNDGETEEPLGFDRLILGKKTVVAEPGEDGRKKYIEDTKRFLRTKNVPFLTKMAKDEKVKAKSNRKEDLVEALAKARVVIAYGKQRDAAPVRISEQVNPEAQGNEDDE</sequence>
<protein>
    <submittedName>
        <fullName evidence="2">Uncharacterized protein</fullName>
    </submittedName>
</protein>
<organism evidence="2 3">
    <name type="scientific">Chara braunii</name>
    <name type="common">Braun's stonewort</name>
    <dbReference type="NCBI Taxonomy" id="69332"/>
    <lineage>
        <taxon>Eukaryota</taxon>
        <taxon>Viridiplantae</taxon>
        <taxon>Streptophyta</taxon>
        <taxon>Charophyceae</taxon>
        <taxon>Charales</taxon>
        <taxon>Characeae</taxon>
        <taxon>Chara</taxon>
    </lineage>
</organism>
<dbReference type="EMBL" id="BFEA01000286">
    <property type="protein sequence ID" value="GBG78113.1"/>
    <property type="molecule type" value="Genomic_DNA"/>
</dbReference>
<comment type="caution">
    <text evidence="2">The sequence shown here is derived from an EMBL/GenBank/DDBJ whole genome shotgun (WGS) entry which is preliminary data.</text>
</comment>
<dbReference type="AlphaFoldDB" id="A0A388L7D4"/>
<reference evidence="2 3" key="1">
    <citation type="journal article" date="2018" name="Cell">
        <title>The Chara Genome: Secondary Complexity and Implications for Plant Terrestrialization.</title>
        <authorList>
            <person name="Nishiyama T."/>
            <person name="Sakayama H."/>
            <person name="Vries J.D."/>
            <person name="Buschmann H."/>
            <person name="Saint-Marcoux D."/>
            <person name="Ullrich K.K."/>
            <person name="Haas F.B."/>
            <person name="Vanderstraeten L."/>
            <person name="Becker D."/>
            <person name="Lang D."/>
            <person name="Vosolsobe S."/>
            <person name="Rombauts S."/>
            <person name="Wilhelmsson P.K.I."/>
            <person name="Janitza P."/>
            <person name="Kern R."/>
            <person name="Heyl A."/>
            <person name="Rumpler F."/>
            <person name="Villalobos L.I.A.C."/>
            <person name="Clay J.M."/>
            <person name="Skokan R."/>
            <person name="Toyoda A."/>
            <person name="Suzuki Y."/>
            <person name="Kagoshima H."/>
            <person name="Schijlen E."/>
            <person name="Tajeshwar N."/>
            <person name="Catarino B."/>
            <person name="Hetherington A.J."/>
            <person name="Saltykova A."/>
            <person name="Bonnot C."/>
            <person name="Breuninger H."/>
            <person name="Symeonidi A."/>
            <person name="Radhakrishnan G.V."/>
            <person name="Van Nieuwerburgh F."/>
            <person name="Deforce D."/>
            <person name="Chang C."/>
            <person name="Karol K.G."/>
            <person name="Hedrich R."/>
            <person name="Ulvskov P."/>
            <person name="Glockner G."/>
            <person name="Delwiche C.F."/>
            <person name="Petrasek J."/>
            <person name="Van de Peer Y."/>
            <person name="Friml J."/>
            <person name="Beilby M."/>
            <person name="Dolan L."/>
            <person name="Kohara Y."/>
            <person name="Sugano S."/>
            <person name="Fujiyama A."/>
            <person name="Delaux P.-M."/>
            <person name="Quint M."/>
            <person name="TheiBen G."/>
            <person name="Hagemann M."/>
            <person name="Harholt J."/>
            <person name="Dunand C."/>
            <person name="Zachgo S."/>
            <person name="Langdale J."/>
            <person name="Maumus F."/>
            <person name="Straeten D.V.D."/>
            <person name="Gould S.B."/>
            <person name="Rensing S.A."/>
        </authorList>
    </citation>
    <scope>NUCLEOTIDE SEQUENCE [LARGE SCALE GENOMIC DNA]</scope>
    <source>
        <strain evidence="2 3">S276</strain>
    </source>
</reference>
<evidence type="ECO:0000256" key="1">
    <source>
        <dbReference type="SAM" id="MobiDB-lite"/>
    </source>
</evidence>
<keyword evidence="3" id="KW-1185">Reference proteome</keyword>
<feature type="region of interest" description="Disordered" evidence="1">
    <location>
        <begin position="142"/>
        <end position="161"/>
    </location>
</feature>
<proteinExistence type="predicted"/>
<gene>
    <name evidence="2" type="ORF">CBR_g26050</name>
</gene>
<dbReference type="Gramene" id="GBG78113">
    <property type="protein sequence ID" value="GBG78113"/>
    <property type="gene ID" value="CBR_g26050"/>
</dbReference>
<feature type="region of interest" description="Disordered" evidence="1">
    <location>
        <begin position="1"/>
        <end position="63"/>
    </location>
</feature>
<name>A0A388L7D4_CHABU</name>
<feature type="compositionally biased region" description="Low complexity" evidence="1">
    <location>
        <begin position="1"/>
        <end position="12"/>
    </location>
</feature>
<evidence type="ECO:0000313" key="2">
    <source>
        <dbReference type="EMBL" id="GBG78113.1"/>
    </source>
</evidence>
<feature type="compositionally biased region" description="Polar residues" evidence="1">
    <location>
        <begin position="37"/>
        <end position="46"/>
    </location>
</feature>
<evidence type="ECO:0000313" key="3">
    <source>
        <dbReference type="Proteomes" id="UP000265515"/>
    </source>
</evidence>
<dbReference type="Proteomes" id="UP000265515">
    <property type="component" value="Unassembled WGS sequence"/>
</dbReference>
<accession>A0A388L7D4</accession>